<dbReference type="AlphaFoldDB" id="A0A7W9GXQ7"/>
<accession>A0A7W9GXQ7</accession>
<protein>
    <submittedName>
        <fullName evidence="1">Uncharacterized protein</fullName>
    </submittedName>
</protein>
<comment type="caution">
    <text evidence="1">The sequence shown here is derived from an EMBL/GenBank/DDBJ whole genome shotgun (WGS) entry which is preliminary data.</text>
</comment>
<keyword evidence="2" id="KW-1185">Reference proteome</keyword>
<name>A0A7W9GXQ7_9ACTN</name>
<gene>
    <name evidence="1" type="ORF">HD601_006146</name>
</gene>
<evidence type="ECO:0000313" key="1">
    <source>
        <dbReference type="EMBL" id="MBB5791571.1"/>
    </source>
</evidence>
<organism evidence="1 2">
    <name type="scientific">Jiangella mangrovi</name>
    <dbReference type="NCBI Taxonomy" id="1524084"/>
    <lineage>
        <taxon>Bacteria</taxon>
        <taxon>Bacillati</taxon>
        <taxon>Actinomycetota</taxon>
        <taxon>Actinomycetes</taxon>
        <taxon>Jiangellales</taxon>
        <taxon>Jiangellaceae</taxon>
        <taxon>Jiangella</taxon>
    </lineage>
</organism>
<dbReference type="RefSeq" id="WP_184828446.1">
    <property type="nucleotide sequence ID" value="NZ_JACHMM010000001.1"/>
</dbReference>
<dbReference type="Proteomes" id="UP000542813">
    <property type="component" value="Unassembled WGS sequence"/>
</dbReference>
<evidence type="ECO:0000313" key="2">
    <source>
        <dbReference type="Proteomes" id="UP000542813"/>
    </source>
</evidence>
<proteinExistence type="predicted"/>
<sequence length="97" mass="10980">MITPPDDDERAERGDESLEAATHDLERLREHLQAAARGDTSGQELTDAVGSYWQEHEPALRLAAASLTEEARLRALAELYRWRERLATQLPKKPDES</sequence>
<dbReference type="EMBL" id="JACHMM010000001">
    <property type="protein sequence ID" value="MBB5791571.1"/>
    <property type="molecule type" value="Genomic_DNA"/>
</dbReference>
<reference evidence="1 2" key="1">
    <citation type="submission" date="2020-08" db="EMBL/GenBank/DDBJ databases">
        <title>Sequencing the genomes of 1000 actinobacteria strains.</title>
        <authorList>
            <person name="Klenk H.-P."/>
        </authorList>
    </citation>
    <scope>NUCLEOTIDE SEQUENCE [LARGE SCALE GENOMIC DNA]</scope>
    <source>
        <strain evidence="1 2">DSM 102122</strain>
    </source>
</reference>